<keyword evidence="3" id="KW-1185">Reference proteome</keyword>
<dbReference type="Proteomes" id="UP001603013">
    <property type="component" value="Unassembled WGS sequence"/>
</dbReference>
<proteinExistence type="predicted"/>
<feature type="region of interest" description="Disordered" evidence="1">
    <location>
        <begin position="36"/>
        <end position="64"/>
    </location>
</feature>
<comment type="caution">
    <text evidence="2">The sequence shown here is derived from an EMBL/GenBank/DDBJ whole genome shotgun (WGS) entry which is preliminary data.</text>
</comment>
<reference evidence="2 3" key="1">
    <citation type="submission" date="2024-10" db="EMBL/GenBank/DDBJ databases">
        <title>The Natural Products Discovery Center: Release of the First 8490 Sequenced Strains for Exploring Actinobacteria Biosynthetic Diversity.</title>
        <authorList>
            <person name="Kalkreuter E."/>
            <person name="Kautsar S.A."/>
            <person name="Yang D."/>
            <person name="Bader C.D."/>
            <person name="Teijaro C.N."/>
            <person name="Fluegel L."/>
            <person name="Davis C.M."/>
            <person name="Simpson J.R."/>
            <person name="Lauterbach L."/>
            <person name="Steele A.D."/>
            <person name="Gui C."/>
            <person name="Meng S."/>
            <person name="Li G."/>
            <person name="Viehrig K."/>
            <person name="Ye F."/>
            <person name="Su P."/>
            <person name="Kiefer A.F."/>
            <person name="Nichols A."/>
            <person name="Cepeda A.J."/>
            <person name="Yan W."/>
            <person name="Fan B."/>
            <person name="Jiang Y."/>
            <person name="Adhikari A."/>
            <person name="Zheng C.-J."/>
            <person name="Schuster L."/>
            <person name="Cowan T.M."/>
            <person name="Smanski M.J."/>
            <person name="Chevrette M.G."/>
            <person name="De Carvalho L.P.S."/>
            <person name="Shen B."/>
        </authorList>
    </citation>
    <scope>NUCLEOTIDE SEQUENCE [LARGE SCALE GENOMIC DNA]</scope>
    <source>
        <strain evidence="2 3">NPDC015755</strain>
    </source>
</reference>
<protein>
    <submittedName>
        <fullName evidence="2">Protealysin inhibitor emfourin</fullName>
    </submittedName>
</protein>
<accession>A0ABW6YHI8</accession>
<name>A0ABW6YHI8_9ACTN</name>
<organism evidence="2 3">
    <name type="scientific">Streptomyces lateritius</name>
    <dbReference type="NCBI Taxonomy" id="67313"/>
    <lineage>
        <taxon>Bacteria</taxon>
        <taxon>Bacillati</taxon>
        <taxon>Actinomycetota</taxon>
        <taxon>Actinomycetes</taxon>
        <taxon>Kitasatosporales</taxon>
        <taxon>Streptomycetaceae</taxon>
        <taxon>Streptomyces</taxon>
    </lineage>
</organism>
<dbReference type="InterPro" id="IPR049457">
    <property type="entry name" value="Emfourin"/>
</dbReference>
<evidence type="ECO:0000313" key="2">
    <source>
        <dbReference type="EMBL" id="MFF8279225.1"/>
    </source>
</evidence>
<gene>
    <name evidence="2" type="ORF">ACF05T_24395</name>
</gene>
<dbReference type="Pfam" id="PF20242">
    <property type="entry name" value="Emfourin"/>
    <property type="match status" value="1"/>
</dbReference>
<sequence length="98" mass="10609">MRIRVRRTGGFAGIERTAEVDTSGVPDAEDWHTLAGTVLDDHGDRDEDGDGEGRGGGRGVPDGFSYEITIDDETVHCGDPRLTEAQRTLIRKVLKEGA</sequence>
<evidence type="ECO:0000256" key="1">
    <source>
        <dbReference type="SAM" id="MobiDB-lite"/>
    </source>
</evidence>
<evidence type="ECO:0000313" key="3">
    <source>
        <dbReference type="Proteomes" id="UP001603013"/>
    </source>
</evidence>
<dbReference type="EMBL" id="JBIBSM010000014">
    <property type="protein sequence ID" value="MFF8279225.1"/>
    <property type="molecule type" value="Genomic_DNA"/>
</dbReference>
<dbReference type="RefSeq" id="WP_158987147.1">
    <property type="nucleotide sequence ID" value="NZ_JBIBSM010000014.1"/>
</dbReference>
<feature type="compositionally biased region" description="Basic and acidic residues" evidence="1">
    <location>
        <begin position="39"/>
        <end position="55"/>
    </location>
</feature>